<dbReference type="PANTHER" id="PTHR43760:SF1">
    <property type="entry name" value="ENDORIBONUCLEASE L-PSP_CHORISMATE MUTASE-LIKE DOMAIN-CONTAINING PROTEIN"/>
    <property type="match status" value="1"/>
</dbReference>
<dbReference type="InterPro" id="IPR035959">
    <property type="entry name" value="RutC-like_sf"/>
</dbReference>
<dbReference type="EMBL" id="VHSF01000003">
    <property type="protein sequence ID" value="TRO64006.1"/>
    <property type="molecule type" value="Genomic_DNA"/>
</dbReference>
<dbReference type="Proteomes" id="UP000315131">
    <property type="component" value="Unassembled WGS sequence"/>
</dbReference>
<dbReference type="CDD" id="cd02199">
    <property type="entry name" value="YjgF_YER057c_UK114_like_1"/>
    <property type="match status" value="1"/>
</dbReference>
<evidence type="ECO:0000313" key="2">
    <source>
        <dbReference type="EMBL" id="TRO64006.1"/>
    </source>
</evidence>
<sequence>MKKVFCGIIFFLVSISTLSQNPEEKIAALGIILPEVTAPSANFVKWKKAGNLLFLSGDGSSLKGKLGDDLSTEEGYAAARETGIEILATLKAACDGDLNRIKQFVKVRGMVNSAPDFYDQPKVINGFSDLMVEVFGEKGKHTRAAVGHCSLPSNIALEIEVIVELEE</sequence>
<dbReference type="AlphaFoldDB" id="A0A550HZ57"/>
<dbReference type="OrthoDB" id="9806350at2"/>
<keyword evidence="3" id="KW-1185">Reference proteome</keyword>
<dbReference type="Gene3D" id="3.30.1330.40">
    <property type="entry name" value="RutC-like"/>
    <property type="match status" value="1"/>
</dbReference>
<dbReference type="SUPFAM" id="SSF55298">
    <property type="entry name" value="YjgF-like"/>
    <property type="match status" value="1"/>
</dbReference>
<gene>
    <name evidence="2" type="ORF">FGM01_10880</name>
</gene>
<proteinExistence type="predicted"/>
<name>A0A550HZ57_9FLAO</name>
<evidence type="ECO:0000313" key="3">
    <source>
        <dbReference type="Proteomes" id="UP000315131"/>
    </source>
</evidence>
<accession>A0A550HZ57</accession>
<comment type="caution">
    <text evidence="2">The sequence shown here is derived from an EMBL/GenBank/DDBJ whole genome shotgun (WGS) entry which is preliminary data.</text>
</comment>
<protein>
    <submittedName>
        <fullName evidence="2">RidA family protein</fullName>
    </submittedName>
</protein>
<organism evidence="2 3">
    <name type="scientific">Christiangramia sabulilitoris</name>
    <dbReference type="NCBI Taxonomy" id="2583991"/>
    <lineage>
        <taxon>Bacteria</taxon>
        <taxon>Pseudomonadati</taxon>
        <taxon>Bacteroidota</taxon>
        <taxon>Flavobacteriia</taxon>
        <taxon>Flavobacteriales</taxon>
        <taxon>Flavobacteriaceae</taxon>
        <taxon>Christiangramia</taxon>
    </lineage>
</organism>
<feature type="domain" description="Endoribonuclease L-PSP/chorismate mutase-like" evidence="1">
    <location>
        <begin position="24"/>
        <end position="156"/>
    </location>
</feature>
<reference evidence="2 3" key="1">
    <citation type="submission" date="2019-06" db="EMBL/GenBank/DDBJ databases">
        <title>Gramella sabulilitoris sp. nov., isolated from a marine sand.</title>
        <authorList>
            <person name="Yoon J.-H."/>
        </authorList>
    </citation>
    <scope>NUCLEOTIDE SEQUENCE [LARGE SCALE GENOMIC DNA]</scope>
    <source>
        <strain evidence="2 3">HSMS-1</strain>
    </source>
</reference>
<dbReference type="Pfam" id="PF14588">
    <property type="entry name" value="YjgF_endoribonc"/>
    <property type="match status" value="1"/>
</dbReference>
<dbReference type="RefSeq" id="WP_143411202.1">
    <property type="nucleotide sequence ID" value="NZ_VHSF01000003.1"/>
</dbReference>
<dbReference type="InterPro" id="IPR013813">
    <property type="entry name" value="Endoribo_LPSP/chorism_mut-like"/>
</dbReference>
<dbReference type="PANTHER" id="PTHR43760">
    <property type="entry name" value="ENDORIBONUCLEASE-RELATED"/>
    <property type="match status" value="1"/>
</dbReference>
<evidence type="ECO:0000259" key="1">
    <source>
        <dbReference type="Pfam" id="PF14588"/>
    </source>
</evidence>